<evidence type="ECO:0000256" key="1">
    <source>
        <dbReference type="SAM" id="MobiDB-lite"/>
    </source>
</evidence>
<feature type="region of interest" description="Disordered" evidence="1">
    <location>
        <begin position="1469"/>
        <end position="1500"/>
    </location>
</feature>
<organism evidence="2 3">
    <name type="scientific">Heracleum sosnowskyi</name>
    <dbReference type="NCBI Taxonomy" id="360622"/>
    <lineage>
        <taxon>Eukaryota</taxon>
        <taxon>Viridiplantae</taxon>
        <taxon>Streptophyta</taxon>
        <taxon>Embryophyta</taxon>
        <taxon>Tracheophyta</taxon>
        <taxon>Spermatophyta</taxon>
        <taxon>Magnoliopsida</taxon>
        <taxon>eudicotyledons</taxon>
        <taxon>Gunneridae</taxon>
        <taxon>Pentapetalae</taxon>
        <taxon>asterids</taxon>
        <taxon>campanulids</taxon>
        <taxon>Apiales</taxon>
        <taxon>Apiaceae</taxon>
        <taxon>Apioideae</taxon>
        <taxon>apioid superclade</taxon>
        <taxon>Tordylieae</taxon>
        <taxon>Tordyliinae</taxon>
        <taxon>Heracleum</taxon>
    </lineage>
</organism>
<feature type="compositionally biased region" description="Polar residues" evidence="1">
    <location>
        <begin position="638"/>
        <end position="650"/>
    </location>
</feature>
<evidence type="ECO:0000313" key="3">
    <source>
        <dbReference type="Proteomes" id="UP001237642"/>
    </source>
</evidence>
<feature type="compositionally biased region" description="Basic and acidic residues" evidence="1">
    <location>
        <begin position="305"/>
        <end position="319"/>
    </location>
</feature>
<feature type="compositionally biased region" description="Basic and acidic residues" evidence="1">
    <location>
        <begin position="848"/>
        <end position="858"/>
    </location>
</feature>
<feature type="compositionally biased region" description="Low complexity" evidence="1">
    <location>
        <begin position="450"/>
        <end position="470"/>
    </location>
</feature>
<protein>
    <submittedName>
        <fullName evidence="2">Uncharacterized protein</fullName>
    </submittedName>
</protein>
<reference evidence="2" key="2">
    <citation type="submission" date="2023-05" db="EMBL/GenBank/DDBJ databases">
        <authorList>
            <person name="Schelkunov M.I."/>
        </authorList>
    </citation>
    <scope>NUCLEOTIDE SEQUENCE</scope>
    <source>
        <strain evidence="2">Hsosn_3</strain>
        <tissue evidence="2">Leaf</tissue>
    </source>
</reference>
<dbReference type="PANTHER" id="PTHR34676:SF17">
    <property type="entry name" value="OS06G0684500 PROTEIN"/>
    <property type="match status" value="1"/>
</dbReference>
<dbReference type="Pfam" id="PF14223">
    <property type="entry name" value="Retrotran_gag_2"/>
    <property type="match status" value="1"/>
</dbReference>
<evidence type="ECO:0000313" key="2">
    <source>
        <dbReference type="EMBL" id="KAK1404991.1"/>
    </source>
</evidence>
<feature type="compositionally biased region" description="Basic and acidic residues" evidence="1">
    <location>
        <begin position="423"/>
        <end position="434"/>
    </location>
</feature>
<feature type="region of interest" description="Disordered" evidence="1">
    <location>
        <begin position="637"/>
        <end position="686"/>
    </location>
</feature>
<gene>
    <name evidence="2" type="ORF">POM88_004596</name>
</gene>
<proteinExistence type="predicted"/>
<feature type="compositionally biased region" description="Polar residues" evidence="1">
    <location>
        <begin position="497"/>
        <end position="529"/>
    </location>
</feature>
<dbReference type="PANTHER" id="PTHR34676">
    <property type="entry name" value="DUF4219 DOMAIN-CONTAINING PROTEIN-RELATED"/>
    <property type="match status" value="1"/>
</dbReference>
<comment type="caution">
    <text evidence="2">The sequence shown here is derived from an EMBL/GenBank/DDBJ whole genome shotgun (WGS) entry which is preliminary data.</text>
</comment>
<name>A0AAD8JJU3_9APIA</name>
<feature type="compositionally biased region" description="Acidic residues" evidence="1">
    <location>
        <begin position="1162"/>
        <end position="1176"/>
    </location>
</feature>
<feature type="compositionally biased region" description="Polar residues" evidence="1">
    <location>
        <begin position="594"/>
        <end position="613"/>
    </location>
</feature>
<feature type="compositionally biased region" description="Low complexity" evidence="1">
    <location>
        <begin position="1470"/>
        <end position="1479"/>
    </location>
</feature>
<reference evidence="2" key="1">
    <citation type="submission" date="2023-02" db="EMBL/GenBank/DDBJ databases">
        <title>Genome of toxic invasive species Heracleum sosnowskyi carries increased number of genes despite the absence of recent whole-genome duplications.</title>
        <authorList>
            <person name="Schelkunov M."/>
            <person name="Shtratnikova V."/>
            <person name="Makarenko M."/>
            <person name="Klepikova A."/>
            <person name="Omelchenko D."/>
            <person name="Novikova G."/>
            <person name="Obukhova E."/>
            <person name="Bogdanov V."/>
            <person name="Penin A."/>
            <person name="Logacheva M."/>
        </authorList>
    </citation>
    <scope>NUCLEOTIDE SEQUENCE</scope>
    <source>
        <strain evidence="2">Hsosn_3</strain>
        <tissue evidence="2">Leaf</tissue>
    </source>
</reference>
<feature type="compositionally biased region" description="Basic and acidic residues" evidence="1">
    <location>
        <begin position="659"/>
        <end position="686"/>
    </location>
</feature>
<sequence length="2105" mass="233809">MAPKQSLSQTNFAGIFSPNDAGEGFKGLVFFLNKSYLRSAITSTPHLDLDKLEEFWRTAVALTVGENPAIQFKINGQQYILTAEVINTALGITLEEGQNFAPFANDDTLKKLFLKIGYAGPILEEGTTKWYPSGEMDRKYLRKEWSMIFDAMVKVFSTKSTGWNGIPSYIKKLTHSLVHGYKVNVGAFLMAQLNAAIGKKVSLYPRFLMMCINSFCDFNNDAPRLAVCSVLKKNTHTLLSSQDLNAHIPLCFTQHMVNQVSNLDYPLPTGYDSFSLEDEAGLDPNSVNPHSTPYTQPRPSRLPKAQREALQESRKRSLEADVGGSSVSQEGDTAPSAANKEGSHTEPTVVPPEPKKKRARRTKTTVSHPAVSQKTVEETREINSSLDVPSQQGTSIEIGLSPKAPCIESAQTHGSQPEIPPLEETHSELGHSEDFSTPIDGSHVSSVNQPPLSTTPSPSSFPTHSFVSSPQPREGDSPNPSGFDHPSPIMDEPPSSGPQEPISQSEMDTTPPNTELGQSGILSENETANTLSDLQGASYLQEDAVTASVAVKDTGDATVLDTATVKGGEKDTVTTEPTVTPPPKDAVMPEPAVQTPTDSTIPTQDAVQPSQPNFDAVLVEDASDDDLPLAKLLKVHSKSSPSMHVSTAHTHASRLSEGVQKKREIKEKRGEHKNERQPNELAKGEGLEHVQRDIEGAHTIQALGLESQTVRGDEITQKHPESVRTPIASKPLSFPSPPRRLRSGGPSATFGNRIAALEGQCVTLDTKLDSLSQLVVDGFAATQLSIQFLTDLVAANSTKGEKVARSESLPIQESGGTQGEPVAVKTRGGAKRKAISKGEQVKPSSAKPQDKAEKPVEVEMDGERVLMSKETQDALQRRPASRHPILPPVVIREPTQGTQETALQKKWREMEEQNKLGKGKGKLPESIHGEIIWTYGTELDQEEANVLMVDYRESTLHNHDSKFSSLVEEAMNAPSNRPTNTTKLLKEQITSVSVMVNDEKRWAVSIYLTSGISYFITMQLLQSLPAKVLCALKGKIRATQTPFNEILDMQIQNLIIQKLPEVYSNPPSVFYRSETKDGTRRNSFMNIGSPSRMETKSIMKVLDGILSSNANPGKVHAVQEIYKMLVLRDKALGARMKELITRANAKINDQGGSCFYNIPSHDDDDDDDEDGEDEGGEASGNAGNAGGSNSGNTGIQSQNEGNEETPSQEKKDAGATDEEESRILEALEASILRCAIDCINAEKDVVTKGTVDKDTVIEDAVLKDAVDKDTVKEGSVKDETKATVKSKRLKAKAKAWFTRQKPTGKHKYSGKEKATGFGRNLKKPIQSIPPNSLKIQQMQSREIKSVEVKLDANQEATEYILWWAESRSAKIDKDFNLVATSTKKSETTIDKRRIDFFYLERMVELLESYDDVSKAVMEHVLKYQADRDAEFYQKFGYNFADFDDADILTDLPASPIPYHWYYEFDDLPTEEGQTQPTQEGEPKPSKQPESSEYAQTQSELDKKEAELLEKHKASNKAESEAPNYQPYMLENPLRVKFLKEEIYVCSLHKLKTSTLKDLQYMVAGSIHPLEQICSDEIEKLLEGRKGEDSKLDKQRRKSLNAYPGSRFKLINEELHFRTYPYDIEQWLNLRDVSSLLSPSIKKIIDEVEDDAVSAAEISLVESLRGCLAEALKREDVARQKRKSQANCDSKITRRQNVASHDSIFTLTATLAEDYATATIALDSKFGILDSTLCGELILSPKDHSCDSKLCGKSNCLNKDPYARLTYISEIPEKMQKSNSIKIPAFDKENYSIWKRKILLFIKAANPLYPGILENGPFIPRKEIEATTVNGEIIPAHWVPKDPSEILEPEKEKMVLDDHLQLILLDSLTLDKAMCGSVISCTSAKEMWIRLALLYEGSEEVKGNQRQILISQYEAFMAKPGEDLTSMFERFSKLLTELQIHGKYYDRKELNVKFLLTLPDHLEHKTTAIREGRDLNTITFETLYGILKSYELELFQKRAIQSGTRNKMANMSSALVAHVPRITQPSEVLQITQSTPTQTLKIEEVVEDDEKVVLQLKDVEDEDFYTMEELESMDNPTMAYMAKKISLELLEKDIIGVIGKRYHSNM</sequence>
<keyword evidence="3" id="KW-1185">Reference proteome</keyword>
<feature type="region of interest" description="Disordered" evidence="1">
    <location>
        <begin position="800"/>
        <end position="858"/>
    </location>
</feature>
<dbReference type="EMBL" id="JAUIZM010000001">
    <property type="protein sequence ID" value="KAK1404991.1"/>
    <property type="molecule type" value="Genomic_DNA"/>
</dbReference>
<dbReference type="Proteomes" id="UP001237642">
    <property type="component" value="Unassembled WGS sequence"/>
</dbReference>
<feature type="region of interest" description="Disordered" evidence="1">
    <location>
        <begin position="705"/>
        <end position="745"/>
    </location>
</feature>
<feature type="region of interest" description="Disordered" evidence="1">
    <location>
        <begin position="562"/>
        <end position="613"/>
    </location>
</feature>
<feature type="compositionally biased region" description="Polar residues" evidence="1">
    <location>
        <begin position="285"/>
        <end position="298"/>
    </location>
</feature>
<accession>A0AAD8JJU3</accession>
<feature type="compositionally biased region" description="Basic and acidic residues" evidence="1">
    <location>
        <begin position="711"/>
        <end position="722"/>
    </location>
</feature>
<feature type="region of interest" description="Disordered" evidence="1">
    <location>
        <begin position="276"/>
        <end position="529"/>
    </location>
</feature>
<feature type="compositionally biased region" description="Polar residues" evidence="1">
    <location>
        <begin position="382"/>
        <end position="395"/>
    </location>
</feature>
<feature type="compositionally biased region" description="Polar residues" evidence="1">
    <location>
        <begin position="1487"/>
        <end position="1498"/>
    </location>
</feature>
<feature type="region of interest" description="Disordered" evidence="1">
    <location>
        <begin position="1151"/>
        <end position="1220"/>
    </location>
</feature>